<sequence>MDRFEEDFFQQSFNFELQNETLQFAEISSENLCLRASSENNSIEICKNSQMESIIECQSQVVAENYSNYRKNEQSQLQKTNKKSNFFISPLKGIQKCLNPMSLYSKKVRFRSSDKMTGKRKPKKYENTAIRNQKNKYF</sequence>
<evidence type="ECO:0000313" key="2">
    <source>
        <dbReference type="Proteomes" id="UP000000600"/>
    </source>
</evidence>
<dbReference type="HOGENOM" id="CLU_1859124_0_0_1"/>
<evidence type="ECO:0000313" key="1">
    <source>
        <dbReference type="EMBL" id="CAK60213.1"/>
    </source>
</evidence>
<dbReference type="InParanoid" id="A0BNU6"/>
<keyword evidence="2" id="KW-1185">Reference proteome</keyword>
<dbReference type="KEGG" id="ptm:GSPATT00030852001"/>
<dbReference type="OMA" id="MESIIEC"/>
<dbReference type="RefSeq" id="XP_001427611.1">
    <property type="nucleotide sequence ID" value="XM_001427574.1"/>
</dbReference>
<reference evidence="1 2" key="1">
    <citation type="journal article" date="2006" name="Nature">
        <title>Global trends of whole-genome duplications revealed by the ciliate Paramecium tetraurelia.</title>
        <authorList>
            <consortium name="Genoscope"/>
            <person name="Aury J.-M."/>
            <person name="Jaillon O."/>
            <person name="Duret L."/>
            <person name="Noel B."/>
            <person name="Jubin C."/>
            <person name="Porcel B.M."/>
            <person name="Segurens B."/>
            <person name="Daubin V."/>
            <person name="Anthouard V."/>
            <person name="Aiach N."/>
            <person name="Arnaiz O."/>
            <person name="Billaut A."/>
            <person name="Beisson J."/>
            <person name="Blanc I."/>
            <person name="Bouhouche K."/>
            <person name="Camara F."/>
            <person name="Duharcourt S."/>
            <person name="Guigo R."/>
            <person name="Gogendeau D."/>
            <person name="Katinka M."/>
            <person name="Keller A.-M."/>
            <person name="Kissmehl R."/>
            <person name="Klotz C."/>
            <person name="Koll F."/>
            <person name="Le Moue A."/>
            <person name="Lepere C."/>
            <person name="Malinsky S."/>
            <person name="Nowacki M."/>
            <person name="Nowak J.K."/>
            <person name="Plattner H."/>
            <person name="Poulain J."/>
            <person name="Ruiz F."/>
            <person name="Serrano V."/>
            <person name="Zagulski M."/>
            <person name="Dessen P."/>
            <person name="Betermier M."/>
            <person name="Weissenbach J."/>
            <person name="Scarpelli C."/>
            <person name="Schachter V."/>
            <person name="Sperling L."/>
            <person name="Meyer E."/>
            <person name="Cohen J."/>
            <person name="Wincker P."/>
        </authorList>
    </citation>
    <scope>NUCLEOTIDE SEQUENCE [LARGE SCALE GENOMIC DNA]</scope>
    <source>
        <strain evidence="1 2">Stock d4-2</strain>
    </source>
</reference>
<organism evidence="1 2">
    <name type="scientific">Paramecium tetraurelia</name>
    <dbReference type="NCBI Taxonomy" id="5888"/>
    <lineage>
        <taxon>Eukaryota</taxon>
        <taxon>Sar</taxon>
        <taxon>Alveolata</taxon>
        <taxon>Ciliophora</taxon>
        <taxon>Intramacronucleata</taxon>
        <taxon>Oligohymenophorea</taxon>
        <taxon>Peniculida</taxon>
        <taxon>Parameciidae</taxon>
        <taxon>Paramecium</taxon>
    </lineage>
</organism>
<gene>
    <name evidence="1" type="ORF">GSPATT00030852001</name>
</gene>
<proteinExistence type="predicted"/>
<dbReference type="Proteomes" id="UP000000600">
    <property type="component" value="Unassembled WGS sequence"/>
</dbReference>
<dbReference type="AlphaFoldDB" id="A0BNU6"/>
<dbReference type="EMBL" id="CT868007">
    <property type="protein sequence ID" value="CAK60213.1"/>
    <property type="molecule type" value="Genomic_DNA"/>
</dbReference>
<dbReference type="GeneID" id="5013395"/>
<protein>
    <submittedName>
        <fullName evidence="1">Uncharacterized protein</fullName>
    </submittedName>
</protein>
<name>A0BNU6_PARTE</name>
<accession>A0BNU6</accession>
<dbReference type="OrthoDB" id="312197at2759"/>